<evidence type="ECO:0000313" key="5">
    <source>
        <dbReference type="EMBL" id="MBB5912153.1"/>
    </source>
</evidence>
<keyword evidence="3" id="KW-0732">Signal</keyword>
<name>A0A7W9UGC9_9NOCA</name>
<evidence type="ECO:0000256" key="3">
    <source>
        <dbReference type="SAM" id="SignalP"/>
    </source>
</evidence>
<keyword evidence="2" id="KW-1015">Disulfide bond</keyword>
<keyword evidence="6" id="KW-1185">Reference proteome</keyword>
<organism evidence="5 6">
    <name type="scientific">Nocardia transvalensis</name>
    <dbReference type="NCBI Taxonomy" id="37333"/>
    <lineage>
        <taxon>Bacteria</taxon>
        <taxon>Bacillati</taxon>
        <taxon>Actinomycetota</taxon>
        <taxon>Actinomycetes</taxon>
        <taxon>Mycobacteriales</taxon>
        <taxon>Nocardiaceae</taxon>
        <taxon>Nocardia</taxon>
    </lineage>
</organism>
<feature type="domain" description="SGNH hydrolase-type esterase" evidence="4">
    <location>
        <begin position="42"/>
        <end position="297"/>
    </location>
</feature>
<proteinExistence type="predicted"/>
<feature type="disulfide bond" evidence="2">
    <location>
        <begin position="217"/>
        <end position="268"/>
    </location>
</feature>
<gene>
    <name evidence="5" type="ORF">BJY24_001020</name>
</gene>
<protein>
    <recommendedName>
        <fullName evidence="4">SGNH hydrolase-type esterase domain-containing protein</fullName>
    </recommendedName>
</protein>
<feature type="chain" id="PRO_5030863575" description="SGNH hydrolase-type esterase domain-containing protein" evidence="3">
    <location>
        <begin position="31"/>
        <end position="309"/>
    </location>
</feature>
<feature type="disulfide bond" evidence="2">
    <location>
        <begin position="66"/>
        <end position="93"/>
    </location>
</feature>
<evidence type="ECO:0000259" key="4">
    <source>
        <dbReference type="Pfam" id="PF13472"/>
    </source>
</evidence>
<dbReference type="PANTHER" id="PTHR37981:SF1">
    <property type="entry name" value="SGNH HYDROLASE-TYPE ESTERASE DOMAIN-CONTAINING PROTEIN"/>
    <property type="match status" value="1"/>
</dbReference>
<evidence type="ECO:0000256" key="1">
    <source>
        <dbReference type="PIRSR" id="PIRSR637460-1"/>
    </source>
</evidence>
<dbReference type="Gene3D" id="3.40.50.1110">
    <property type="entry name" value="SGNH hydrolase"/>
    <property type="match status" value="1"/>
</dbReference>
<dbReference type="InterPro" id="IPR036514">
    <property type="entry name" value="SGNH_hydro_sf"/>
</dbReference>
<accession>A0A7W9UGC9</accession>
<dbReference type="PANTHER" id="PTHR37981">
    <property type="entry name" value="LIPASE 2"/>
    <property type="match status" value="1"/>
</dbReference>
<dbReference type="GO" id="GO:0016788">
    <property type="term" value="F:hydrolase activity, acting on ester bonds"/>
    <property type="evidence" value="ECO:0007669"/>
    <property type="project" value="InterPro"/>
</dbReference>
<comment type="caution">
    <text evidence="5">The sequence shown here is derived from an EMBL/GenBank/DDBJ whole genome shotgun (WGS) entry which is preliminary data.</text>
</comment>
<dbReference type="AlphaFoldDB" id="A0A7W9UGC9"/>
<evidence type="ECO:0000256" key="2">
    <source>
        <dbReference type="PIRSR" id="PIRSR637460-2"/>
    </source>
</evidence>
<reference evidence="5 6" key="1">
    <citation type="submission" date="2020-08" db="EMBL/GenBank/DDBJ databases">
        <title>Sequencing the genomes of 1000 actinobacteria strains.</title>
        <authorList>
            <person name="Klenk H.-P."/>
        </authorList>
    </citation>
    <scope>NUCLEOTIDE SEQUENCE [LARGE SCALE GENOMIC DNA]</scope>
    <source>
        <strain evidence="5 6">DSM 43582</strain>
    </source>
</reference>
<dbReference type="InterPro" id="IPR037460">
    <property type="entry name" value="SEST-like"/>
</dbReference>
<evidence type="ECO:0000313" key="6">
    <source>
        <dbReference type="Proteomes" id="UP000540412"/>
    </source>
</evidence>
<dbReference type="InterPro" id="IPR013830">
    <property type="entry name" value="SGNH_hydro"/>
</dbReference>
<dbReference type="GO" id="GO:0006629">
    <property type="term" value="P:lipid metabolic process"/>
    <property type="evidence" value="ECO:0007669"/>
    <property type="project" value="TreeGrafter"/>
</dbReference>
<feature type="active site" description="Nucleophile" evidence="1">
    <location>
        <position position="45"/>
    </location>
</feature>
<sequence length="309" mass="32632">MKTATPFRLLAAASVCAASALLGAAAPAAADDAPEGKSFVAIGDSYSTNGNIVYSLGFGYGGDKHCERSATSWPTQLSQQMGLASDDVVDVSCLGASLATPPHYTASYMAKLAANAGAFGPRTRLVTIQLGQNDVWNSDNHQRMLDAEVTCLNNFVQGCGRDAGVDGRAPDARNVGGDQYAKWAKPVVDYVHYYAPNAQVIFVGYPTIAERGNPQWCWSTPVGRMTQPQAGAMTDFADRVDDAQREAADQLGVGFFDTRAHTAGHGACAADSWVNGYFDASREFLGIPFHPTVHGDAVVAGGIKQQFGL</sequence>
<dbReference type="EMBL" id="JACHIT010000001">
    <property type="protein sequence ID" value="MBB5912153.1"/>
    <property type="molecule type" value="Genomic_DNA"/>
</dbReference>
<dbReference type="SUPFAM" id="SSF52266">
    <property type="entry name" value="SGNH hydrolase"/>
    <property type="match status" value="1"/>
</dbReference>
<dbReference type="Pfam" id="PF13472">
    <property type="entry name" value="Lipase_GDSL_2"/>
    <property type="match status" value="1"/>
</dbReference>
<feature type="active site" evidence="1">
    <location>
        <position position="290"/>
    </location>
</feature>
<dbReference type="CDD" id="cd01823">
    <property type="entry name" value="SEST_like"/>
    <property type="match status" value="1"/>
</dbReference>
<dbReference type="RefSeq" id="WP_157185704.1">
    <property type="nucleotide sequence ID" value="NZ_JACHIT010000001.1"/>
</dbReference>
<dbReference type="Proteomes" id="UP000540412">
    <property type="component" value="Unassembled WGS sequence"/>
</dbReference>
<feature type="signal peptide" evidence="3">
    <location>
        <begin position="1"/>
        <end position="30"/>
    </location>
</feature>